<dbReference type="AlphaFoldDB" id="A0A2T0ZZ08"/>
<evidence type="ECO:0000313" key="5">
    <source>
        <dbReference type="Proteomes" id="UP000237752"/>
    </source>
</evidence>
<dbReference type="PANTHER" id="PTHR30290">
    <property type="entry name" value="PERIPLASMIC BINDING COMPONENT OF ABC TRANSPORTER"/>
    <property type="match status" value="1"/>
</dbReference>
<feature type="chain" id="PRO_5015733997" evidence="2">
    <location>
        <begin position="26"/>
        <end position="613"/>
    </location>
</feature>
<dbReference type="GO" id="GO:0043190">
    <property type="term" value="C:ATP-binding cassette (ABC) transporter complex"/>
    <property type="evidence" value="ECO:0007669"/>
    <property type="project" value="InterPro"/>
</dbReference>
<dbReference type="InterPro" id="IPR039424">
    <property type="entry name" value="SBP_5"/>
</dbReference>
<dbReference type="SUPFAM" id="SSF53850">
    <property type="entry name" value="Periplasmic binding protein-like II"/>
    <property type="match status" value="1"/>
</dbReference>
<dbReference type="InterPro" id="IPR000914">
    <property type="entry name" value="SBP_5_dom"/>
</dbReference>
<dbReference type="InterPro" id="IPR030678">
    <property type="entry name" value="Peptide/Ni-bd"/>
</dbReference>
<organism evidence="4 5">
    <name type="scientific">Antricoccus suffuscus</name>
    <dbReference type="NCBI Taxonomy" id="1629062"/>
    <lineage>
        <taxon>Bacteria</taxon>
        <taxon>Bacillati</taxon>
        <taxon>Actinomycetota</taxon>
        <taxon>Actinomycetes</taxon>
        <taxon>Geodermatophilales</taxon>
        <taxon>Antricoccaceae</taxon>
        <taxon>Antricoccus</taxon>
    </lineage>
</organism>
<gene>
    <name evidence="4" type="ORF">CLV47_109143</name>
</gene>
<keyword evidence="2" id="KW-0732">Signal</keyword>
<evidence type="ECO:0000259" key="3">
    <source>
        <dbReference type="Pfam" id="PF00496"/>
    </source>
</evidence>
<proteinExistence type="predicted"/>
<accession>A0A2T0ZZ08</accession>
<dbReference type="Gene3D" id="3.40.190.10">
    <property type="entry name" value="Periplasmic binding protein-like II"/>
    <property type="match status" value="1"/>
</dbReference>
<feature type="signal peptide" evidence="2">
    <location>
        <begin position="1"/>
        <end position="25"/>
    </location>
</feature>
<dbReference type="Proteomes" id="UP000237752">
    <property type="component" value="Unassembled WGS sequence"/>
</dbReference>
<dbReference type="GO" id="GO:0042597">
    <property type="term" value="C:periplasmic space"/>
    <property type="evidence" value="ECO:0007669"/>
    <property type="project" value="UniProtKB-ARBA"/>
</dbReference>
<evidence type="ECO:0000256" key="2">
    <source>
        <dbReference type="SAM" id="SignalP"/>
    </source>
</evidence>
<dbReference type="PROSITE" id="PS51257">
    <property type="entry name" value="PROKAR_LIPOPROTEIN"/>
    <property type="match status" value="1"/>
</dbReference>
<evidence type="ECO:0000313" key="4">
    <source>
        <dbReference type="EMBL" id="PRZ41596.1"/>
    </source>
</evidence>
<dbReference type="Pfam" id="PF00496">
    <property type="entry name" value="SBP_bac_5"/>
    <property type="match status" value="1"/>
</dbReference>
<dbReference type="PANTHER" id="PTHR30290:SF83">
    <property type="entry name" value="ABC TRANSPORTER SUBSTRATE-BINDING PROTEIN"/>
    <property type="match status" value="1"/>
</dbReference>
<sequence length="613" mass="66124">MLRKNRTMAALSIAAALAMVTTACSSTPSSSSNGKTGSSSSSAQSANVNASGSVKQGGTLKIVGNADVDHLDTAAGYYTATYTLMRAYTRQLFSYPASTNLDKANTPTPDIATEIPTTSNGGISSDGKTYTIHLRDGVKWDTTPARAVTANDVVLGFKRLCNPTQNSVGAPGYYEGVIEGMQEYCDAFAKVAPTVEAFKAFIESNQISGIEAVNDNTVKFTLTKPAGDFINILALPFSSPAPVEYLNYLPDDANFRQHTISDGPYKIVQYTPGQSYMLDRNTAWSQKSDPIRHQYVDHIQITLGPDENGVQQQIEAGTADMSWDTTVPTANVPALKAQNDPRLGIYANLDTNPFLTFNMQSPNNNGALGKVKVRQAIEYAVDKVALGQIYGGPTLNQPLNQVIPPGNVGYEKFNLYPTKDNKGDPAKCKSLLKEAGYPNGLTLKDVYRTSGKHPAVYQSIQADLAKCGITTVGTPSSAGDYYGKYLSAPDAAKAGTWDISEPGWIPDWYGNNARSIMEPLFDGRTYGPGSTDWGDYNNATVNADIDKALASTDKAEITKAMHEADMQVMKDAAFVPFQTQSTPIFRSTRVHNALELPSSVNYDITQIWLDPTS</sequence>
<reference evidence="4 5" key="1">
    <citation type="submission" date="2018-03" db="EMBL/GenBank/DDBJ databases">
        <title>Genomic Encyclopedia of Archaeal and Bacterial Type Strains, Phase II (KMG-II): from individual species to whole genera.</title>
        <authorList>
            <person name="Goeker M."/>
        </authorList>
    </citation>
    <scope>NUCLEOTIDE SEQUENCE [LARGE SCALE GENOMIC DNA]</scope>
    <source>
        <strain evidence="4 5">DSM 100065</strain>
    </source>
</reference>
<dbReference type="Gene3D" id="3.10.105.10">
    <property type="entry name" value="Dipeptide-binding Protein, Domain 3"/>
    <property type="match status" value="1"/>
</dbReference>
<dbReference type="EMBL" id="PVUE01000009">
    <property type="protein sequence ID" value="PRZ41596.1"/>
    <property type="molecule type" value="Genomic_DNA"/>
</dbReference>
<dbReference type="CDD" id="cd08506">
    <property type="entry name" value="PBP2_clavulanate_OppA2"/>
    <property type="match status" value="1"/>
</dbReference>
<keyword evidence="5" id="KW-1185">Reference proteome</keyword>
<protein>
    <submittedName>
        <fullName evidence="4">Peptide/nickel transport system substrate-binding protein</fullName>
    </submittedName>
</protein>
<feature type="domain" description="Solute-binding protein family 5" evidence="3">
    <location>
        <begin position="107"/>
        <end position="510"/>
    </location>
</feature>
<feature type="region of interest" description="Disordered" evidence="1">
    <location>
        <begin position="27"/>
        <end position="53"/>
    </location>
</feature>
<dbReference type="PIRSF" id="PIRSF002741">
    <property type="entry name" value="MppA"/>
    <property type="match status" value="1"/>
</dbReference>
<name>A0A2T0ZZ08_9ACTN</name>
<dbReference type="GO" id="GO:1904680">
    <property type="term" value="F:peptide transmembrane transporter activity"/>
    <property type="evidence" value="ECO:0007669"/>
    <property type="project" value="TreeGrafter"/>
</dbReference>
<dbReference type="GO" id="GO:0015833">
    <property type="term" value="P:peptide transport"/>
    <property type="evidence" value="ECO:0007669"/>
    <property type="project" value="TreeGrafter"/>
</dbReference>
<evidence type="ECO:0000256" key="1">
    <source>
        <dbReference type="SAM" id="MobiDB-lite"/>
    </source>
</evidence>
<comment type="caution">
    <text evidence="4">The sequence shown here is derived from an EMBL/GenBank/DDBJ whole genome shotgun (WGS) entry which is preliminary data.</text>
</comment>